<evidence type="ECO:0000313" key="2">
    <source>
        <dbReference type="Proteomes" id="UP000321558"/>
    </source>
</evidence>
<dbReference type="AlphaFoldDB" id="A0A511ZE43"/>
<dbReference type="InterPro" id="IPR025431">
    <property type="entry name" value="YhdB-like"/>
</dbReference>
<evidence type="ECO:0000313" key="1">
    <source>
        <dbReference type="EMBL" id="GEN85709.1"/>
    </source>
</evidence>
<accession>A0A511ZE43</accession>
<keyword evidence="2" id="KW-1185">Reference proteome</keyword>
<evidence type="ECO:0008006" key="3">
    <source>
        <dbReference type="Google" id="ProtNLM"/>
    </source>
</evidence>
<dbReference type="Proteomes" id="UP000321558">
    <property type="component" value="Unassembled WGS sequence"/>
</dbReference>
<dbReference type="EMBL" id="BJYM01000002">
    <property type="protein sequence ID" value="GEN85709.1"/>
    <property type="molecule type" value="Genomic_DNA"/>
</dbReference>
<dbReference type="STRING" id="582851.GCA_900162665_02677"/>
<name>A0A511ZE43_9BACI</name>
<organism evidence="1 2">
    <name type="scientific">Oceanobacillus sojae</name>
    <dbReference type="NCBI Taxonomy" id="582851"/>
    <lineage>
        <taxon>Bacteria</taxon>
        <taxon>Bacillati</taxon>
        <taxon>Bacillota</taxon>
        <taxon>Bacilli</taxon>
        <taxon>Bacillales</taxon>
        <taxon>Bacillaceae</taxon>
        <taxon>Oceanobacillus</taxon>
    </lineage>
</organism>
<sequence length="81" mass="9881">MIPEMPDYDKALYYTIWGQWDNLFLLMSRTDDDLLAKKIERFLYDYHHSSSQKNVEQSHDTLLYYLEHALQISSPWMYEVE</sequence>
<reference evidence="1 2" key="1">
    <citation type="submission" date="2019-07" db="EMBL/GenBank/DDBJ databases">
        <title>Whole genome shotgun sequence of Oceanobacillus sojae NBRC 105379.</title>
        <authorList>
            <person name="Hosoyama A."/>
            <person name="Uohara A."/>
            <person name="Ohji S."/>
            <person name="Ichikawa N."/>
        </authorList>
    </citation>
    <scope>NUCLEOTIDE SEQUENCE [LARGE SCALE GENOMIC DNA]</scope>
    <source>
        <strain evidence="1 2">NBRC 105379</strain>
    </source>
</reference>
<proteinExistence type="predicted"/>
<comment type="caution">
    <text evidence="1">The sequence shown here is derived from an EMBL/GenBank/DDBJ whole genome shotgun (WGS) entry which is preliminary data.</text>
</comment>
<protein>
    <recommendedName>
        <fullName evidence="3">YhdB-like protein</fullName>
    </recommendedName>
</protein>
<dbReference type="Pfam" id="PF14148">
    <property type="entry name" value="YhdB"/>
    <property type="match status" value="1"/>
</dbReference>
<gene>
    <name evidence="1" type="primary">yhdB</name>
    <name evidence="1" type="ORF">OSO01_04480</name>
</gene>